<feature type="transmembrane region" description="Helical" evidence="1">
    <location>
        <begin position="87"/>
        <end position="116"/>
    </location>
</feature>
<evidence type="ECO:0000313" key="3">
    <source>
        <dbReference type="Proteomes" id="UP000324222"/>
    </source>
</evidence>
<dbReference type="EMBL" id="VSRR010012637">
    <property type="protein sequence ID" value="MPC54785.1"/>
    <property type="molecule type" value="Genomic_DNA"/>
</dbReference>
<proteinExistence type="predicted"/>
<keyword evidence="1" id="KW-0812">Transmembrane</keyword>
<reference evidence="2 3" key="1">
    <citation type="submission" date="2019-05" db="EMBL/GenBank/DDBJ databases">
        <title>Another draft genome of Portunus trituberculatus and its Hox gene families provides insights of decapod evolution.</title>
        <authorList>
            <person name="Jeong J.-H."/>
            <person name="Song I."/>
            <person name="Kim S."/>
            <person name="Choi T."/>
            <person name="Kim D."/>
            <person name="Ryu S."/>
            <person name="Kim W."/>
        </authorList>
    </citation>
    <scope>NUCLEOTIDE SEQUENCE [LARGE SCALE GENOMIC DNA]</scope>
    <source>
        <tissue evidence="2">Muscle</tissue>
    </source>
</reference>
<sequence>MVQRNHACFGVQGVSKRAGSNPVPSSVGWASSLGARVSYWAERYDSLVDVEVKKSPYKASWWCQFRTVLWRSWLEVIREPMLIKVRFFQVMVSGPVSVSVFFSLTAGGCCLFTHFLSL</sequence>
<accession>A0A5B7GBT4</accession>
<keyword evidence="1" id="KW-0472">Membrane</keyword>
<protein>
    <submittedName>
        <fullName evidence="2">Protein white</fullName>
    </submittedName>
</protein>
<dbReference type="OrthoDB" id="66620at2759"/>
<dbReference type="AlphaFoldDB" id="A0A5B7GBT4"/>
<keyword evidence="1" id="KW-1133">Transmembrane helix</keyword>
<gene>
    <name evidence="2" type="primary">W_5</name>
    <name evidence="2" type="ORF">E2C01_048711</name>
</gene>
<dbReference type="Proteomes" id="UP000324222">
    <property type="component" value="Unassembled WGS sequence"/>
</dbReference>
<organism evidence="2 3">
    <name type="scientific">Portunus trituberculatus</name>
    <name type="common">Swimming crab</name>
    <name type="synonym">Neptunus trituberculatus</name>
    <dbReference type="NCBI Taxonomy" id="210409"/>
    <lineage>
        <taxon>Eukaryota</taxon>
        <taxon>Metazoa</taxon>
        <taxon>Ecdysozoa</taxon>
        <taxon>Arthropoda</taxon>
        <taxon>Crustacea</taxon>
        <taxon>Multicrustacea</taxon>
        <taxon>Malacostraca</taxon>
        <taxon>Eumalacostraca</taxon>
        <taxon>Eucarida</taxon>
        <taxon>Decapoda</taxon>
        <taxon>Pleocyemata</taxon>
        <taxon>Brachyura</taxon>
        <taxon>Eubrachyura</taxon>
        <taxon>Portunoidea</taxon>
        <taxon>Portunidae</taxon>
        <taxon>Portuninae</taxon>
        <taxon>Portunus</taxon>
    </lineage>
</organism>
<comment type="caution">
    <text evidence="2">The sequence shown here is derived from an EMBL/GenBank/DDBJ whole genome shotgun (WGS) entry which is preliminary data.</text>
</comment>
<evidence type="ECO:0000313" key="2">
    <source>
        <dbReference type="EMBL" id="MPC54785.1"/>
    </source>
</evidence>
<name>A0A5B7GBT4_PORTR</name>
<keyword evidence="3" id="KW-1185">Reference proteome</keyword>
<evidence type="ECO:0000256" key="1">
    <source>
        <dbReference type="SAM" id="Phobius"/>
    </source>
</evidence>